<dbReference type="Proteomes" id="UP001519328">
    <property type="component" value="Unassembled WGS sequence"/>
</dbReference>
<dbReference type="Gene3D" id="3.10.350.10">
    <property type="entry name" value="LysM domain"/>
    <property type="match status" value="2"/>
</dbReference>
<dbReference type="InterPro" id="IPR000834">
    <property type="entry name" value="Peptidase_M14"/>
</dbReference>
<evidence type="ECO:0000256" key="6">
    <source>
        <dbReference type="ARBA" id="ARBA00022833"/>
    </source>
</evidence>
<comment type="caution">
    <text evidence="11">The sequence shown here is derived from an EMBL/GenBank/DDBJ whole genome shotgun (WGS) entry which is preliminary data.</text>
</comment>
<dbReference type="PROSITE" id="PS51782">
    <property type="entry name" value="LYSM"/>
    <property type="match status" value="2"/>
</dbReference>
<dbReference type="EMBL" id="JAGGKK010000029">
    <property type="protein sequence ID" value="MBP1950752.1"/>
    <property type="molecule type" value="Genomic_DNA"/>
</dbReference>
<dbReference type="Pfam" id="PF01476">
    <property type="entry name" value="LysM"/>
    <property type="match status" value="2"/>
</dbReference>
<protein>
    <submittedName>
        <fullName evidence="11">G-D-glutamyl-meso-diaminopimelate peptidase</fullName>
        <ecNumber evidence="11">3.4.19.11</ecNumber>
    </submittedName>
</protein>
<evidence type="ECO:0000256" key="2">
    <source>
        <dbReference type="ARBA" id="ARBA00005988"/>
    </source>
</evidence>
<sequence>MEVIIRPNDSFWYYSQLFDIPLILIEQSNPQLNANQLLVGQSIKLPGYTLNNYQINGTDSLWKIAIENNIPVDMLLLMNQSIDATNLQIGQTIVIPQRVNGLLISDFDNYTFEKMVSDINNLLSVYPFISRQIIGKSVVGKDLVELQIGNGSKQVHIDGSFHANEWITTSAIMRFVNDYVLSLTNKKAIRGVNMLPLYNESFLSIVPMVNPDGVNLVLEGAEAAGEFKQDVLEINNQNEDFSNWKANISGVDLNNQYPALWEVEAARKPDSPQPRDYPGPYPLSEPEAIAMANLARERNFLRVNAFHTQGEVIYWGFEGLEPAVSRDIVNEYARVSGYQPIRYIDSYAGFKDWFIQDFRRPGFTIELGSGVNPLPFTQFEEIYQESLGIMVANLYL</sequence>
<dbReference type="PROSITE" id="PS00132">
    <property type="entry name" value="CARBOXYPEPT_ZN_1"/>
    <property type="match status" value="1"/>
</dbReference>
<comment type="similarity">
    <text evidence="2 8">Belongs to the peptidase M14 family.</text>
</comment>
<feature type="domain" description="LysM" evidence="9">
    <location>
        <begin position="51"/>
        <end position="95"/>
    </location>
</feature>
<dbReference type="PANTHER" id="PTHR11705">
    <property type="entry name" value="PROTEASE FAMILY M14 CARBOXYPEPTIDASE A,B"/>
    <property type="match status" value="1"/>
</dbReference>
<keyword evidence="5 11" id="KW-0378">Hydrolase</keyword>
<evidence type="ECO:0000256" key="8">
    <source>
        <dbReference type="PROSITE-ProRule" id="PRU01379"/>
    </source>
</evidence>
<evidence type="ECO:0000259" key="9">
    <source>
        <dbReference type="PROSITE" id="PS51782"/>
    </source>
</evidence>
<evidence type="ECO:0000313" key="11">
    <source>
        <dbReference type="EMBL" id="MBP1950752.1"/>
    </source>
</evidence>
<keyword evidence="6" id="KW-0862">Zinc</keyword>
<evidence type="ECO:0000313" key="12">
    <source>
        <dbReference type="Proteomes" id="UP001519328"/>
    </source>
</evidence>
<dbReference type="PROSITE" id="PS52035">
    <property type="entry name" value="PEPTIDASE_M14"/>
    <property type="match status" value="1"/>
</dbReference>
<dbReference type="SUPFAM" id="SSF54106">
    <property type="entry name" value="LysM domain"/>
    <property type="match status" value="1"/>
</dbReference>
<evidence type="ECO:0000256" key="1">
    <source>
        <dbReference type="ARBA" id="ARBA00001947"/>
    </source>
</evidence>
<dbReference type="InterPro" id="IPR034274">
    <property type="entry name" value="ENP1_M14_CPD"/>
</dbReference>
<dbReference type="InterPro" id="IPR036779">
    <property type="entry name" value="LysM_dom_sf"/>
</dbReference>
<dbReference type="CDD" id="cd06229">
    <property type="entry name" value="M14_Endopeptidase_I"/>
    <property type="match status" value="1"/>
</dbReference>
<dbReference type="Pfam" id="PF00246">
    <property type="entry name" value="Peptidase_M14"/>
    <property type="match status" value="1"/>
</dbReference>
<keyword evidence="7" id="KW-0482">Metalloprotease</keyword>
<dbReference type="SMART" id="SM00257">
    <property type="entry name" value="LysM"/>
    <property type="match status" value="2"/>
</dbReference>
<name>A0ABS4HIK1_9BACI</name>
<evidence type="ECO:0000256" key="7">
    <source>
        <dbReference type="ARBA" id="ARBA00023049"/>
    </source>
</evidence>
<keyword evidence="3" id="KW-0645">Protease</keyword>
<keyword evidence="12" id="KW-1185">Reference proteome</keyword>
<dbReference type="PANTHER" id="PTHR11705:SF143">
    <property type="entry name" value="SLL0236 PROTEIN"/>
    <property type="match status" value="1"/>
</dbReference>
<dbReference type="PRINTS" id="PR00765">
    <property type="entry name" value="CRBOXYPTASEA"/>
</dbReference>
<dbReference type="SMART" id="SM00631">
    <property type="entry name" value="Zn_pept"/>
    <property type="match status" value="1"/>
</dbReference>
<evidence type="ECO:0000256" key="5">
    <source>
        <dbReference type="ARBA" id="ARBA00022801"/>
    </source>
</evidence>
<gene>
    <name evidence="11" type="ORF">J2Z82_003724</name>
</gene>
<dbReference type="SUPFAM" id="SSF53187">
    <property type="entry name" value="Zn-dependent exopeptidases"/>
    <property type="match status" value="1"/>
</dbReference>
<feature type="domain" description="LysM" evidence="9">
    <location>
        <begin position="1"/>
        <end position="45"/>
    </location>
</feature>
<evidence type="ECO:0000259" key="10">
    <source>
        <dbReference type="PROSITE" id="PS52035"/>
    </source>
</evidence>
<comment type="cofactor">
    <cofactor evidence="1">
        <name>Zn(2+)</name>
        <dbReference type="ChEBI" id="CHEBI:29105"/>
    </cofactor>
</comment>
<feature type="domain" description="Peptidase M14" evidence="10">
    <location>
        <begin position="108"/>
        <end position="394"/>
    </location>
</feature>
<dbReference type="CDD" id="cd00118">
    <property type="entry name" value="LysM"/>
    <property type="match status" value="1"/>
</dbReference>
<dbReference type="EC" id="3.4.19.11" evidence="11"/>
<evidence type="ECO:0000256" key="3">
    <source>
        <dbReference type="ARBA" id="ARBA00022670"/>
    </source>
</evidence>
<dbReference type="InterPro" id="IPR018392">
    <property type="entry name" value="LysM"/>
</dbReference>
<evidence type="ECO:0000256" key="4">
    <source>
        <dbReference type="ARBA" id="ARBA00022723"/>
    </source>
</evidence>
<accession>A0ABS4HIK1</accession>
<dbReference type="GO" id="GO:0016787">
    <property type="term" value="F:hydrolase activity"/>
    <property type="evidence" value="ECO:0007669"/>
    <property type="project" value="UniProtKB-KW"/>
</dbReference>
<feature type="active site" description="Proton donor/acceptor" evidence="8">
    <location>
        <position position="366"/>
    </location>
</feature>
<dbReference type="Gene3D" id="3.40.630.10">
    <property type="entry name" value="Zn peptidases"/>
    <property type="match status" value="1"/>
</dbReference>
<reference evidence="11 12" key="1">
    <citation type="submission" date="2021-03" db="EMBL/GenBank/DDBJ databases">
        <title>Genomic Encyclopedia of Type Strains, Phase IV (KMG-IV): sequencing the most valuable type-strain genomes for metagenomic binning, comparative biology and taxonomic classification.</title>
        <authorList>
            <person name="Goeker M."/>
        </authorList>
    </citation>
    <scope>NUCLEOTIDE SEQUENCE [LARGE SCALE GENOMIC DNA]</scope>
    <source>
        <strain evidence="11 12">DSM 21085</strain>
    </source>
</reference>
<keyword evidence="4" id="KW-0479">Metal-binding</keyword>
<dbReference type="RefSeq" id="WP_209482210.1">
    <property type="nucleotide sequence ID" value="NZ_JAGGKK010000029.1"/>
</dbReference>
<organism evidence="11 12">
    <name type="scientific">Virgibacillus litoralis</name>
    <dbReference type="NCBI Taxonomy" id="578221"/>
    <lineage>
        <taxon>Bacteria</taxon>
        <taxon>Bacillati</taxon>
        <taxon>Bacillota</taxon>
        <taxon>Bacilli</taxon>
        <taxon>Bacillales</taxon>
        <taxon>Bacillaceae</taxon>
        <taxon>Virgibacillus</taxon>
    </lineage>
</organism>
<proteinExistence type="inferred from homology"/>
<dbReference type="InterPro" id="IPR057246">
    <property type="entry name" value="CARBOXYPEPT_ZN_1"/>
</dbReference>